<dbReference type="EMBL" id="JACIGI010000007">
    <property type="protein sequence ID" value="MBB4285516.1"/>
    <property type="molecule type" value="Genomic_DNA"/>
</dbReference>
<comment type="caution">
    <text evidence="1">The sequence shown here is derived from an EMBL/GenBank/DDBJ whole genome shotgun (WGS) entry which is preliminary data.</text>
</comment>
<dbReference type="AlphaFoldDB" id="A0A7W6RYD9"/>
<sequence length="266" mass="27995">MDDPSGPLSLHDWRTLARALTGAEPAARRALVRLMRHHDVEPRQIWGPIWGPIWGQTGDAPPVAPQSRASMPLPAPRQGAVRDRLLAPGAAPPTLAIDDAPAATDEADAEAPDGALDFGAVAAAYPGPRWELVGPLVDLTRAAEVTALDHNAIRMTTDGPDPEATITHPSPFCEDPVQFLSVLAVLARTTPHVRLYRVQRQPDGPAAVLVKVFPDPGPETLAVLDQFHPRAADQVRTAARAVADALAHLSEGVDAADPGAAAGITP</sequence>
<evidence type="ECO:0000313" key="2">
    <source>
        <dbReference type="Proteomes" id="UP000555728"/>
    </source>
</evidence>
<gene>
    <name evidence="1" type="ORF">GGD88_001234</name>
</gene>
<evidence type="ECO:0000313" key="1">
    <source>
        <dbReference type="EMBL" id="MBB4285516.1"/>
    </source>
</evidence>
<reference evidence="1 2" key="1">
    <citation type="submission" date="2020-08" db="EMBL/GenBank/DDBJ databases">
        <title>Genome sequencing of Purple Non-Sulfur Bacteria from various extreme environments.</title>
        <authorList>
            <person name="Mayer M."/>
        </authorList>
    </citation>
    <scope>NUCLEOTIDE SEQUENCE [LARGE SCALE GENOMIC DNA]</scope>
    <source>
        <strain evidence="1 2">JA135</strain>
    </source>
</reference>
<dbReference type="Proteomes" id="UP000555728">
    <property type="component" value="Unassembled WGS sequence"/>
</dbReference>
<organism evidence="1 2">
    <name type="scientific">Roseospira goensis</name>
    <dbReference type="NCBI Taxonomy" id="391922"/>
    <lineage>
        <taxon>Bacteria</taxon>
        <taxon>Pseudomonadati</taxon>
        <taxon>Pseudomonadota</taxon>
        <taxon>Alphaproteobacteria</taxon>
        <taxon>Rhodospirillales</taxon>
        <taxon>Rhodospirillaceae</taxon>
        <taxon>Roseospira</taxon>
    </lineage>
</organism>
<accession>A0A7W6RYD9</accession>
<name>A0A7W6RYD9_9PROT</name>
<protein>
    <submittedName>
        <fullName evidence="1">Uncharacterized protein</fullName>
    </submittedName>
</protein>
<keyword evidence="2" id="KW-1185">Reference proteome</keyword>
<proteinExistence type="predicted"/>
<dbReference type="RefSeq" id="WP_184432818.1">
    <property type="nucleotide sequence ID" value="NZ_JACIGI010000007.1"/>
</dbReference>